<dbReference type="Pfam" id="PF02563">
    <property type="entry name" value="Poly_export"/>
    <property type="match status" value="1"/>
</dbReference>
<comment type="caution">
    <text evidence="18">The sequence shown here is derived from an EMBL/GenBank/DDBJ whole genome shotgun (WGS) entry which is preliminary data.</text>
</comment>
<keyword evidence="7" id="KW-0732">Signal</keyword>
<accession>A0A2V3PMB3</accession>
<evidence type="ECO:0000256" key="1">
    <source>
        <dbReference type="ARBA" id="ARBA00004571"/>
    </source>
</evidence>
<keyword evidence="15" id="KW-1133">Transmembrane helix</keyword>
<evidence type="ECO:0000259" key="16">
    <source>
        <dbReference type="Pfam" id="PF02563"/>
    </source>
</evidence>
<proteinExistence type="inferred from homology"/>
<evidence type="ECO:0000256" key="2">
    <source>
        <dbReference type="ARBA" id="ARBA00009450"/>
    </source>
</evidence>
<evidence type="ECO:0000256" key="11">
    <source>
        <dbReference type="ARBA" id="ARBA00023136"/>
    </source>
</evidence>
<evidence type="ECO:0000256" key="5">
    <source>
        <dbReference type="ARBA" id="ARBA00022597"/>
    </source>
</evidence>
<dbReference type="GO" id="GO:0046930">
    <property type="term" value="C:pore complex"/>
    <property type="evidence" value="ECO:0007669"/>
    <property type="project" value="UniProtKB-KW"/>
</dbReference>
<name>A0A2V3PMB3_9BACT</name>
<feature type="transmembrane region" description="Helical" evidence="15">
    <location>
        <begin position="238"/>
        <end position="260"/>
    </location>
</feature>
<evidence type="ECO:0000313" key="19">
    <source>
        <dbReference type="Proteomes" id="UP000247973"/>
    </source>
</evidence>
<keyword evidence="14" id="KW-0449">Lipoprotein</keyword>
<keyword evidence="11 15" id="KW-0472">Membrane</keyword>
<keyword evidence="10" id="KW-0626">Porin</keyword>
<dbReference type="RefSeq" id="WP_110311689.1">
    <property type="nucleotide sequence ID" value="NZ_QICL01000023.1"/>
</dbReference>
<evidence type="ECO:0000256" key="3">
    <source>
        <dbReference type="ARBA" id="ARBA00022448"/>
    </source>
</evidence>
<keyword evidence="8" id="KW-0625">Polysaccharide transport</keyword>
<comment type="similarity">
    <text evidence="2">Belongs to the BexD/CtrA/VexA family.</text>
</comment>
<keyword evidence="4" id="KW-1134">Transmembrane beta strand</keyword>
<comment type="subcellular location">
    <subcellularLocation>
        <location evidence="1">Cell outer membrane</location>
        <topology evidence="1">Multi-pass membrane protein</topology>
    </subcellularLocation>
</comment>
<dbReference type="Gene3D" id="3.10.560.10">
    <property type="entry name" value="Outer membrane lipoprotein wza domain like"/>
    <property type="match status" value="2"/>
</dbReference>
<gene>
    <name evidence="18" type="ORF">CLV62_12315</name>
</gene>
<dbReference type="Pfam" id="PF22461">
    <property type="entry name" value="SLBB_2"/>
    <property type="match status" value="1"/>
</dbReference>
<evidence type="ECO:0000256" key="13">
    <source>
        <dbReference type="ARBA" id="ARBA00023237"/>
    </source>
</evidence>
<dbReference type="PANTHER" id="PTHR33619">
    <property type="entry name" value="POLYSACCHARIDE EXPORT PROTEIN GFCE-RELATED"/>
    <property type="match status" value="1"/>
</dbReference>
<evidence type="ECO:0000256" key="14">
    <source>
        <dbReference type="ARBA" id="ARBA00023288"/>
    </source>
</evidence>
<keyword evidence="6 15" id="KW-0812">Transmembrane</keyword>
<keyword evidence="3" id="KW-0813">Transport</keyword>
<evidence type="ECO:0000256" key="10">
    <source>
        <dbReference type="ARBA" id="ARBA00023114"/>
    </source>
</evidence>
<keyword evidence="12" id="KW-0564">Palmitate</keyword>
<dbReference type="OrthoDB" id="662756at2"/>
<organism evidence="18 19">
    <name type="scientific">Dysgonomonas alginatilytica</name>
    <dbReference type="NCBI Taxonomy" id="1605892"/>
    <lineage>
        <taxon>Bacteria</taxon>
        <taxon>Pseudomonadati</taxon>
        <taxon>Bacteroidota</taxon>
        <taxon>Bacteroidia</taxon>
        <taxon>Bacteroidales</taxon>
        <taxon>Dysgonomonadaceae</taxon>
        <taxon>Dysgonomonas</taxon>
    </lineage>
</organism>
<evidence type="ECO:0000256" key="6">
    <source>
        <dbReference type="ARBA" id="ARBA00022692"/>
    </source>
</evidence>
<evidence type="ECO:0000256" key="7">
    <source>
        <dbReference type="ARBA" id="ARBA00022729"/>
    </source>
</evidence>
<dbReference type="GO" id="GO:0009279">
    <property type="term" value="C:cell outer membrane"/>
    <property type="evidence" value="ECO:0007669"/>
    <property type="project" value="UniProtKB-SubCell"/>
</dbReference>
<dbReference type="EMBL" id="QICL01000023">
    <property type="protein sequence ID" value="PXV61972.1"/>
    <property type="molecule type" value="Genomic_DNA"/>
</dbReference>
<dbReference type="PANTHER" id="PTHR33619:SF3">
    <property type="entry name" value="POLYSACCHARIDE EXPORT PROTEIN GFCE-RELATED"/>
    <property type="match status" value="1"/>
</dbReference>
<evidence type="ECO:0000256" key="12">
    <source>
        <dbReference type="ARBA" id="ARBA00023139"/>
    </source>
</evidence>
<evidence type="ECO:0000256" key="4">
    <source>
        <dbReference type="ARBA" id="ARBA00022452"/>
    </source>
</evidence>
<keyword evidence="9" id="KW-0406">Ion transport</keyword>
<dbReference type="InterPro" id="IPR054765">
    <property type="entry name" value="SLBB_dom"/>
</dbReference>
<dbReference type="GO" id="GO:0015159">
    <property type="term" value="F:polysaccharide transmembrane transporter activity"/>
    <property type="evidence" value="ECO:0007669"/>
    <property type="project" value="InterPro"/>
</dbReference>
<dbReference type="Proteomes" id="UP000247973">
    <property type="component" value="Unassembled WGS sequence"/>
</dbReference>
<dbReference type="GO" id="GO:0015288">
    <property type="term" value="F:porin activity"/>
    <property type="evidence" value="ECO:0007669"/>
    <property type="project" value="UniProtKB-KW"/>
</dbReference>
<feature type="domain" description="SLBB" evidence="17">
    <location>
        <begin position="140"/>
        <end position="220"/>
    </location>
</feature>
<evidence type="ECO:0000313" key="18">
    <source>
        <dbReference type="EMBL" id="PXV61972.1"/>
    </source>
</evidence>
<evidence type="ECO:0000256" key="8">
    <source>
        <dbReference type="ARBA" id="ARBA00023047"/>
    </source>
</evidence>
<keyword evidence="13" id="KW-0998">Cell outer membrane</keyword>
<dbReference type="AlphaFoldDB" id="A0A2V3PMB3"/>
<keyword evidence="19" id="KW-1185">Reference proteome</keyword>
<dbReference type="GO" id="GO:0006811">
    <property type="term" value="P:monoatomic ion transport"/>
    <property type="evidence" value="ECO:0007669"/>
    <property type="project" value="UniProtKB-KW"/>
</dbReference>
<feature type="domain" description="Polysaccharide export protein N-terminal" evidence="16">
    <location>
        <begin position="44"/>
        <end position="136"/>
    </location>
</feature>
<reference evidence="18 19" key="1">
    <citation type="submission" date="2018-03" db="EMBL/GenBank/DDBJ databases">
        <title>Genomic Encyclopedia of Archaeal and Bacterial Type Strains, Phase II (KMG-II): from individual species to whole genera.</title>
        <authorList>
            <person name="Goeker M."/>
        </authorList>
    </citation>
    <scope>NUCLEOTIDE SEQUENCE [LARGE SCALE GENOMIC DNA]</scope>
    <source>
        <strain evidence="18 19">DSM 100214</strain>
    </source>
</reference>
<evidence type="ECO:0000256" key="9">
    <source>
        <dbReference type="ARBA" id="ARBA00023065"/>
    </source>
</evidence>
<dbReference type="InterPro" id="IPR049712">
    <property type="entry name" value="Poly_export"/>
</dbReference>
<dbReference type="InterPro" id="IPR003715">
    <property type="entry name" value="Poly_export_N"/>
</dbReference>
<sequence>MKRYHFLLFIGIITFCSSCGTTKNFSYFQDLDEYLQKEVAMSDSVQEIRIKPDDQLAIVVSSVNPQAVTPFNLPVTGQLNPTQSSLPSYLVDSQGEINFPTLGKVRLAGLSLEEAVSLLQIRLEDYVKDPIVNVQILNFRVSVLGSVNAPGPFYFTGQRVSILDAIANARDLTLYGRRDNVLLIRENEGKKEFIRFDLTKSSDVFSSKYFYLQQNDIVYVESNKEHQKDAQMSQQKQFNLTLITTAITSVIATVSLIIAVSNK</sequence>
<evidence type="ECO:0000256" key="15">
    <source>
        <dbReference type="SAM" id="Phobius"/>
    </source>
</evidence>
<protein>
    <submittedName>
        <fullName evidence="18">Polysaccharide export outer membrane protein</fullName>
    </submittedName>
</protein>
<keyword evidence="5" id="KW-0762">Sugar transport</keyword>
<dbReference type="Gene3D" id="3.30.1950.10">
    <property type="entry name" value="wza like domain"/>
    <property type="match status" value="1"/>
</dbReference>
<evidence type="ECO:0000259" key="17">
    <source>
        <dbReference type="Pfam" id="PF22461"/>
    </source>
</evidence>